<gene>
    <name evidence="4" type="ORF">SAMN02745174_01266</name>
</gene>
<name>A0A1T4MPD4_9FUSO</name>
<evidence type="ECO:0000313" key="4">
    <source>
        <dbReference type="EMBL" id="SJZ68872.1"/>
    </source>
</evidence>
<dbReference type="InterPro" id="IPR050595">
    <property type="entry name" value="Bact_response_regulator"/>
</dbReference>
<organism evidence="4 5">
    <name type="scientific">Cetobacterium ceti</name>
    <dbReference type="NCBI Taxonomy" id="180163"/>
    <lineage>
        <taxon>Bacteria</taxon>
        <taxon>Fusobacteriati</taxon>
        <taxon>Fusobacteriota</taxon>
        <taxon>Fusobacteriia</taxon>
        <taxon>Fusobacteriales</taxon>
        <taxon>Fusobacteriaceae</taxon>
        <taxon>Cetobacterium</taxon>
    </lineage>
</organism>
<dbReference type="Gene3D" id="3.40.50.2300">
    <property type="match status" value="1"/>
</dbReference>
<dbReference type="EMBL" id="FUWX01000009">
    <property type="protein sequence ID" value="SJZ68872.1"/>
    <property type="molecule type" value="Genomic_DNA"/>
</dbReference>
<feature type="domain" description="Response regulatory" evidence="3">
    <location>
        <begin position="4"/>
        <end position="118"/>
    </location>
</feature>
<dbReference type="AlphaFoldDB" id="A0A1T4MPD4"/>
<protein>
    <submittedName>
        <fullName evidence="4">Response regulator receiver domain-containing protein</fullName>
    </submittedName>
</protein>
<dbReference type="OrthoDB" id="109585at2"/>
<feature type="modified residue" description="4-aspartylphosphate" evidence="2">
    <location>
        <position position="53"/>
    </location>
</feature>
<evidence type="ECO:0000313" key="5">
    <source>
        <dbReference type="Proteomes" id="UP000191153"/>
    </source>
</evidence>
<evidence type="ECO:0000256" key="2">
    <source>
        <dbReference type="PROSITE-ProRule" id="PRU00169"/>
    </source>
</evidence>
<keyword evidence="1 2" id="KW-0597">Phosphoprotein</keyword>
<evidence type="ECO:0000259" key="3">
    <source>
        <dbReference type="PROSITE" id="PS50110"/>
    </source>
</evidence>
<dbReference type="InterPro" id="IPR001789">
    <property type="entry name" value="Sig_transdc_resp-reg_receiver"/>
</dbReference>
<dbReference type="SUPFAM" id="SSF52172">
    <property type="entry name" value="CheY-like"/>
    <property type="match status" value="1"/>
</dbReference>
<keyword evidence="5" id="KW-1185">Reference proteome</keyword>
<dbReference type="Proteomes" id="UP000191153">
    <property type="component" value="Unassembled WGS sequence"/>
</dbReference>
<reference evidence="4 5" key="1">
    <citation type="submission" date="2017-02" db="EMBL/GenBank/DDBJ databases">
        <authorList>
            <person name="Peterson S.W."/>
        </authorList>
    </citation>
    <scope>NUCLEOTIDE SEQUENCE [LARGE SCALE GENOMIC DNA]</scope>
    <source>
        <strain evidence="4 5">ATCC 700028</strain>
    </source>
</reference>
<dbReference type="RefSeq" id="WP_159443579.1">
    <property type="nucleotide sequence ID" value="NZ_FUWX01000009.1"/>
</dbReference>
<accession>A0A1T4MPD4</accession>
<dbReference type="PANTHER" id="PTHR44591">
    <property type="entry name" value="STRESS RESPONSE REGULATOR PROTEIN 1"/>
    <property type="match status" value="1"/>
</dbReference>
<dbReference type="PROSITE" id="PS50110">
    <property type="entry name" value="RESPONSE_REGULATORY"/>
    <property type="match status" value="1"/>
</dbReference>
<dbReference type="Pfam" id="PF00072">
    <property type="entry name" value="Response_reg"/>
    <property type="match status" value="1"/>
</dbReference>
<dbReference type="GO" id="GO:0000160">
    <property type="term" value="P:phosphorelay signal transduction system"/>
    <property type="evidence" value="ECO:0007669"/>
    <property type="project" value="InterPro"/>
</dbReference>
<dbReference type="STRING" id="180163.SAMN02745174_01266"/>
<dbReference type="InterPro" id="IPR011006">
    <property type="entry name" value="CheY-like_superfamily"/>
</dbReference>
<dbReference type="PANTHER" id="PTHR44591:SF3">
    <property type="entry name" value="RESPONSE REGULATORY DOMAIN-CONTAINING PROTEIN"/>
    <property type="match status" value="1"/>
</dbReference>
<dbReference type="SMART" id="SM00448">
    <property type="entry name" value="REC"/>
    <property type="match status" value="1"/>
</dbReference>
<sequence>MESIVIFIDDQEDFLELLKIRLEEEPYKKIFLTDGNLLNEYLRKYPIDVVVSDINMPKSGIEIFKYLKKEYPSITRIALSSLTHPRELLKAINEGEIHKYIPKPWKVDEEGKQIIRDAILYTYFQKSHCTYGLTEADEVNKINNILKNLNINYMISKKKIENSIPLNEIYYLIPRM</sequence>
<proteinExistence type="predicted"/>
<evidence type="ECO:0000256" key="1">
    <source>
        <dbReference type="ARBA" id="ARBA00022553"/>
    </source>
</evidence>